<organism evidence="2 3">
    <name type="scientific">Algoriphagus zhangzhouensis</name>
    <dbReference type="NCBI Taxonomy" id="1073327"/>
    <lineage>
        <taxon>Bacteria</taxon>
        <taxon>Pseudomonadati</taxon>
        <taxon>Bacteroidota</taxon>
        <taxon>Cytophagia</taxon>
        <taxon>Cytophagales</taxon>
        <taxon>Cyclobacteriaceae</taxon>
        <taxon>Algoriphagus</taxon>
    </lineage>
</organism>
<evidence type="ECO:0000313" key="3">
    <source>
        <dbReference type="Proteomes" id="UP000184609"/>
    </source>
</evidence>
<feature type="transmembrane region" description="Helical" evidence="1">
    <location>
        <begin position="12"/>
        <end position="33"/>
    </location>
</feature>
<name>A0A1M7ZB78_9BACT</name>
<accession>A0A1M7ZB78</accession>
<proteinExistence type="predicted"/>
<dbReference type="AlphaFoldDB" id="A0A1M7ZB78"/>
<keyword evidence="1" id="KW-1133">Transmembrane helix</keyword>
<dbReference type="RefSeq" id="WP_073571479.1">
    <property type="nucleotide sequence ID" value="NZ_FRXN01000002.1"/>
</dbReference>
<reference evidence="3" key="1">
    <citation type="submission" date="2016-12" db="EMBL/GenBank/DDBJ databases">
        <authorList>
            <person name="Varghese N."/>
            <person name="Submissions S."/>
        </authorList>
    </citation>
    <scope>NUCLEOTIDE SEQUENCE [LARGE SCALE GENOMIC DNA]</scope>
    <source>
        <strain evidence="3">DSM 25035</strain>
    </source>
</reference>
<dbReference type="Proteomes" id="UP000184609">
    <property type="component" value="Unassembled WGS sequence"/>
</dbReference>
<keyword evidence="1" id="KW-0812">Transmembrane</keyword>
<dbReference type="EMBL" id="FRXN01000002">
    <property type="protein sequence ID" value="SHO62079.1"/>
    <property type="molecule type" value="Genomic_DNA"/>
</dbReference>
<protein>
    <submittedName>
        <fullName evidence="2">Uncharacterized protein</fullName>
    </submittedName>
</protein>
<keyword evidence="3" id="KW-1185">Reference proteome</keyword>
<keyword evidence="1" id="KW-0472">Membrane</keyword>
<evidence type="ECO:0000256" key="1">
    <source>
        <dbReference type="SAM" id="Phobius"/>
    </source>
</evidence>
<dbReference type="OrthoDB" id="837183at2"/>
<sequence length="192" mass="22492">MASNDPIFTPELVKIIKIFGLASILMVLALSFFNTKRANNTGEDHTFRMSDSARLYFLNLKAIEYNREVRLDAGMTLFRHQDINAFDNSPFVNLILILNPVQDESYLYLEPVNLEWPIEIELQNDSGTETFILDDGNKFQHFENIQKLIPYIESDSQFFIFDQGQKIPLWEKEVEKEGLKRILEDYFRILES</sequence>
<dbReference type="STRING" id="1073327.SAMN04488108_1849"/>
<gene>
    <name evidence="2" type="ORF">SAMN04488108_1849</name>
</gene>
<evidence type="ECO:0000313" key="2">
    <source>
        <dbReference type="EMBL" id="SHO62079.1"/>
    </source>
</evidence>